<organism evidence="2 3">
    <name type="scientific">Hibiscus sabdariffa</name>
    <name type="common">roselle</name>
    <dbReference type="NCBI Taxonomy" id="183260"/>
    <lineage>
        <taxon>Eukaryota</taxon>
        <taxon>Viridiplantae</taxon>
        <taxon>Streptophyta</taxon>
        <taxon>Embryophyta</taxon>
        <taxon>Tracheophyta</taxon>
        <taxon>Spermatophyta</taxon>
        <taxon>Magnoliopsida</taxon>
        <taxon>eudicotyledons</taxon>
        <taxon>Gunneridae</taxon>
        <taxon>Pentapetalae</taxon>
        <taxon>rosids</taxon>
        <taxon>malvids</taxon>
        <taxon>Malvales</taxon>
        <taxon>Malvaceae</taxon>
        <taxon>Malvoideae</taxon>
        <taxon>Hibiscus</taxon>
    </lineage>
</organism>
<dbReference type="InterPro" id="IPR044730">
    <property type="entry name" value="RNase_H-like_dom_plant"/>
</dbReference>
<proteinExistence type="predicted"/>
<accession>A0ABR2QQT1</accession>
<reference evidence="2 3" key="1">
    <citation type="journal article" date="2024" name="G3 (Bethesda)">
        <title>Genome assembly of Hibiscus sabdariffa L. provides insights into metabolisms of medicinal natural products.</title>
        <authorList>
            <person name="Kim T."/>
        </authorList>
    </citation>
    <scope>NUCLEOTIDE SEQUENCE [LARGE SCALE GENOMIC DNA]</scope>
    <source>
        <strain evidence="2">TK-2024</strain>
        <tissue evidence="2">Old leaves</tissue>
    </source>
</reference>
<dbReference type="EMBL" id="JBBPBN010000034">
    <property type="protein sequence ID" value="KAK9003028.1"/>
    <property type="molecule type" value="Genomic_DNA"/>
</dbReference>
<dbReference type="Proteomes" id="UP001396334">
    <property type="component" value="Unassembled WGS sequence"/>
</dbReference>
<protein>
    <recommendedName>
        <fullName evidence="1">Reverse transcriptase zinc-binding domain-containing protein</fullName>
    </recommendedName>
</protein>
<evidence type="ECO:0000313" key="2">
    <source>
        <dbReference type="EMBL" id="KAK9003028.1"/>
    </source>
</evidence>
<keyword evidence="3" id="KW-1185">Reference proteome</keyword>
<evidence type="ECO:0000313" key="3">
    <source>
        <dbReference type="Proteomes" id="UP001396334"/>
    </source>
</evidence>
<sequence length="318" mass="36030">MWDLVICKFYNRLASWKANNLSPGGLGIQDLDFQNRALLCKWVWKFANEGDGLWKKVICSKLNLDLNSLVLQDSSDRNVNDGRSILFWSDVWVGSFPLKSLFPRIFALSHNKKGKIAEFGSKFETSWIWDIPLRRRLFDWEVFQWEALLGLLQNFKSEGFRHDSLVWAGSSDGCFSVNSCGKFLFSFVPPDSFWTRIVWLGLAPPKVEFFLWQVLKNRILVKAELAKRGPPILAELLALKFGLSLFCSLKACEGSCLIVESDCKSALRWIVDPILCPGYFSSLIGEIISLGKLRGSIFRFVPRSGNVDADCLAKQGIG</sequence>
<gene>
    <name evidence="2" type="ORF">V6N11_060599</name>
</gene>
<feature type="domain" description="Reverse transcriptase zinc-binding" evidence="1">
    <location>
        <begin position="175"/>
        <end position="231"/>
    </location>
</feature>
<comment type="caution">
    <text evidence="2">The sequence shown here is derived from an EMBL/GenBank/DDBJ whole genome shotgun (WGS) entry which is preliminary data.</text>
</comment>
<dbReference type="PANTHER" id="PTHR36617">
    <property type="entry name" value="PROTEIN, PUTATIVE-RELATED"/>
    <property type="match status" value="1"/>
</dbReference>
<dbReference type="InterPro" id="IPR012337">
    <property type="entry name" value="RNaseH-like_sf"/>
</dbReference>
<dbReference type="Pfam" id="PF13966">
    <property type="entry name" value="zf-RVT"/>
    <property type="match status" value="1"/>
</dbReference>
<dbReference type="SUPFAM" id="SSF53098">
    <property type="entry name" value="Ribonuclease H-like"/>
    <property type="match status" value="1"/>
</dbReference>
<dbReference type="PANTHER" id="PTHR36617:SF5">
    <property type="entry name" value="OS05G0421675 PROTEIN"/>
    <property type="match status" value="1"/>
</dbReference>
<dbReference type="CDD" id="cd06222">
    <property type="entry name" value="RNase_H_like"/>
    <property type="match status" value="1"/>
</dbReference>
<name>A0ABR2QQT1_9ROSI</name>
<dbReference type="InterPro" id="IPR026960">
    <property type="entry name" value="RVT-Znf"/>
</dbReference>
<evidence type="ECO:0000259" key="1">
    <source>
        <dbReference type="Pfam" id="PF13966"/>
    </source>
</evidence>